<dbReference type="VEuPathDB" id="VectorBase:GPAI019816"/>
<dbReference type="Proteomes" id="UP000092445">
    <property type="component" value="Unassembled WGS sequence"/>
</dbReference>
<reference evidence="1" key="2">
    <citation type="submission" date="2020-05" db="UniProtKB">
        <authorList>
            <consortium name="EnsemblMetazoa"/>
        </authorList>
    </citation>
    <scope>IDENTIFICATION</scope>
    <source>
        <strain evidence="1">IAEA</strain>
    </source>
</reference>
<protein>
    <submittedName>
        <fullName evidence="1">Uncharacterized protein</fullName>
    </submittedName>
</protein>
<proteinExistence type="predicted"/>
<dbReference type="EnsemblMetazoa" id="GPAI019816-RA">
    <property type="protein sequence ID" value="GPAI019816-PA"/>
    <property type="gene ID" value="GPAI019816"/>
</dbReference>
<evidence type="ECO:0000313" key="2">
    <source>
        <dbReference type="Proteomes" id="UP000092445"/>
    </source>
</evidence>
<organism evidence="1 2">
    <name type="scientific">Glossina pallidipes</name>
    <name type="common">Tsetse fly</name>
    <dbReference type="NCBI Taxonomy" id="7398"/>
    <lineage>
        <taxon>Eukaryota</taxon>
        <taxon>Metazoa</taxon>
        <taxon>Ecdysozoa</taxon>
        <taxon>Arthropoda</taxon>
        <taxon>Hexapoda</taxon>
        <taxon>Insecta</taxon>
        <taxon>Pterygota</taxon>
        <taxon>Neoptera</taxon>
        <taxon>Endopterygota</taxon>
        <taxon>Diptera</taxon>
        <taxon>Brachycera</taxon>
        <taxon>Muscomorpha</taxon>
        <taxon>Hippoboscoidea</taxon>
        <taxon>Glossinidae</taxon>
        <taxon>Glossina</taxon>
    </lineage>
</organism>
<sequence length="168" mass="19231">MAYIIKPAVDKSNISDGKSTTERKCYVRISTISISNLLWKVMLELLVMKFIFVHGCKVHFAKFTNLATLYTNKENLLFLAKELTNDNITILKAVNIKNVKYEQEAKMIYPETRFKERNEPALNITENIIKYMMIGLGIFYHKSLTGGTASNLNGKRFPDDKEALADEI</sequence>
<keyword evidence="2" id="KW-1185">Reference proteome</keyword>
<dbReference type="AlphaFoldDB" id="A0A1A9ZN36"/>
<name>A0A1A9ZN36_GLOPL</name>
<reference evidence="2" key="1">
    <citation type="submission" date="2014-03" db="EMBL/GenBank/DDBJ databases">
        <authorList>
            <person name="Aksoy S."/>
            <person name="Warren W."/>
            <person name="Wilson R.K."/>
        </authorList>
    </citation>
    <scope>NUCLEOTIDE SEQUENCE [LARGE SCALE GENOMIC DNA]</scope>
    <source>
        <strain evidence="2">IAEA</strain>
    </source>
</reference>
<accession>A0A1A9ZN36</accession>
<evidence type="ECO:0000313" key="1">
    <source>
        <dbReference type="EnsemblMetazoa" id="GPAI019816-PA"/>
    </source>
</evidence>